<dbReference type="AlphaFoldDB" id="A0A1Q2D8U8"/>
<proteinExistence type="inferred from homology"/>
<comment type="similarity">
    <text evidence="2 10">Belongs to the PduL family.</text>
</comment>
<evidence type="ECO:0000256" key="9">
    <source>
        <dbReference type="ARBA" id="ARBA00047589"/>
    </source>
</evidence>
<dbReference type="PANTHER" id="PTHR39453">
    <property type="entry name" value="PHOSPHATE PROPANOYLTRANSFERASE"/>
    <property type="match status" value="1"/>
</dbReference>
<comment type="cofactor">
    <cofactor evidence="1">
        <name>Zn(2+)</name>
        <dbReference type="ChEBI" id="CHEBI:29105"/>
    </cofactor>
</comment>
<dbReference type="UniPathway" id="UPA00621"/>
<dbReference type="EMBL" id="CP019609">
    <property type="protein sequence ID" value="AQP54787.1"/>
    <property type="molecule type" value="Genomic_DNA"/>
</dbReference>
<protein>
    <recommendedName>
        <fullName evidence="4 10">Phosphate propanoyltransferase</fullName>
        <ecNumber evidence="3 10">2.3.1.222</ecNumber>
    </recommendedName>
</protein>
<sequence length="223" mass="23761">MLATLVEGKLSDAPSVKSYPQVTPVEESETLTIPIGISNRHVHLAQSELEKLFGTGYELKKLKDLSQPGQYACQECVTLCGPKGVIEHVRVLGPVRPDTQVEILQSDTFKLGVPGVVRLSGDLNETPGVTLCGPKGSVQLQQGVIVAQRHIHMLPEEAQAIGVTDGESVSIKFNGTRGGVLNNVVIRATNQAGLECHIDTEEANALGIKPGTTIGILKNKTNN</sequence>
<dbReference type="NCBIfam" id="NF011652">
    <property type="entry name" value="PRK15070.1"/>
    <property type="match status" value="1"/>
</dbReference>
<comment type="catalytic activity">
    <reaction evidence="9 10">
        <text>propanoyl-CoA + phosphate = propanoyl phosphate + CoA</text>
        <dbReference type="Rhea" id="RHEA:28046"/>
        <dbReference type="ChEBI" id="CHEBI:43474"/>
        <dbReference type="ChEBI" id="CHEBI:57287"/>
        <dbReference type="ChEBI" id="CHEBI:57392"/>
        <dbReference type="ChEBI" id="CHEBI:58933"/>
        <dbReference type="EC" id="2.3.1.222"/>
    </reaction>
</comment>
<evidence type="ECO:0000313" key="12">
    <source>
        <dbReference type="Proteomes" id="UP000188246"/>
    </source>
</evidence>
<dbReference type="Pfam" id="PF06130">
    <property type="entry name" value="PTAC"/>
    <property type="match status" value="1"/>
</dbReference>
<gene>
    <name evidence="11" type="ORF">BW732_05560</name>
</gene>
<reference evidence="11 12" key="1">
    <citation type="journal article" date="2010" name="Int. J. Syst. Evol. Microbiol.">
        <title>Vagococcus penaei sp. nov., isolated from spoilage microbiota of cooked shrimp (Penaeus vannamei).</title>
        <authorList>
            <person name="Jaffres E."/>
            <person name="Prevost H."/>
            <person name="Rossero A."/>
            <person name="Joffraud J.J."/>
            <person name="Dousset X."/>
        </authorList>
    </citation>
    <scope>NUCLEOTIDE SEQUENCE [LARGE SCALE GENOMIC DNA]</scope>
    <source>
        <strain evidence="11 12">CD276</strain>
    </source>
</reference>
<dbReference type="KEGG" id="vpi:BW732_05560"/>
<dbReference type="PIRSF" id="PIRSF010130">
    <property type="entry name" value="PduL"/>
    <property type="match status" value="1"/>
</dbReference>
<dbReference type="InterPro" id="IPR008300">
    <property type="entry name" value="PTAC"/>
</dbReference>
<dbReference type="STRING" id="633807.BW732_05560"/>
<evidence type="ECO:0000256" key="6">
    <source>
        <dbReference type="ARBA" id="ARBA00022723"/>
    </source>
</evidence>
<keyword evidence="6" id="KW-0479">Metal-binding</keyword>
<evidence type="ECO:0000256" key="10">
    <source>
        <dbReference type="PIRNR" id="PIRNR010130"/>
    </source>
</evidence>
<evidence type="ECO:0000256" key="5">
    <source>
        <dbReference type="ARBA" id="ARBA00022679"/>
    </source>
</evidence>
<evidence type="ECO:0000313" key="11">
    <source>
        <dbReference type="EMBL" id="AQP54787.1"/>
    </source>
</evidence>
<evidence type="ECO:0000256" key="2">
    <source>
        <dbReference type="ARBA" id="ARBA00007342"/>
    </source>
</evidence>
<dbReference type="GO" id="GO:0051144">
    <property type="term" value="P:1,2-propanediol catabolic process"/>
    <property type="evidence" value="ECO:0007669"/>
    <property type="project" value="UniProtKB-UniPathway"/>
</dbReference>
<keyword evidence="7" id="KW-0862">Zinc</keyword>
<evidence type="ECO:0000256" key="3">
    <source>
        <dbReference type="ARBA" id="ARBA00012206"/>
    </source>
</evidence>
<dbReference type="EC" id="2.3.1.222" evidence="3 10"/>
<accession>A0A1Q2D8U8</accession>
<organism evidence="11 12">
    <name type="scientific">Vagococcus penaei</name>
    <dbReference type="NCBI Taxonomy" id="633807"/>
    <lineage>
        <taxon>Bacteria</taxon>
        <taxon>Bacillati</taxon>
        <taxon>Bacillota</taxon>
        <taxon>Bacilli</taxon>
        <taxon>Lactobacillales</taxon>
        <taxon>Enterococcaceae</taxon>
        <taxon>Vagococcus</taxon>
    </lineage>
</organism>
<keyword evidence="8 10" id="KW-0012">Acyltransferase</keyword>
<evidence type="ECO:0000256" key="8">
    <source>
        <dbReference type="ARBA" id="ARBA00023315"/>
    </source>
</evidence>
<dbReference type="Proteomes" id="UP000188246">
    <property type="component" value="Chromosome"/>
</dbReference>
<evidence type="ECO:0000256" key="7">
    <source>
        <dbReference type="ARBA" id="ARBA00022833"/>
    </source>
</evidence>
<name>A0A1Q2D8U8_9ENTE</name>
<evidence type="ECO:0000256" key="1">
    <source>
        <dbReference type="ARBA" id="ARBA00001947"/>
    </source>
</evidence>
<keyword evidence="12" id="KW-1185">Reference proteome</keyword>
<dbReference type="GO" id="GO:0016747">
    <property type="term" value="F:acyltransferase activity, transferring groups other than amino-acyl groups"/>
    <property type="evidence" value="ECO:0007669"/>
    <property type="project" value="InterPro"/>
</dbReference>
<evidence type="ECO:0000256" key="4">
    <source>
        <dbReference type="ARBA" id="ARBA00020837"/>
    </source>
</evidence>
<comment type="function">
    <text evidence="10">Involved in 1,2-propanediol (1,2-PD) degradation by catalyzing the conversion of propanoyl-CoA to propanoyl-phosphate.</text>
</comment>
<dbReference type="GO" id="GO:0046872">
    <property type="term" value="F:metal ion binding"/>
    <property type="evidence" value="ECO:0007669"/>
    <property type="project" value="UniProtKB-KW"/>
</dbReference>
<comment type="pathway">
    <text evidence="10">Polyol metabolism; 1,2-propanediol degradation.</text>
</comment>
<dbReference type="PANTHER" id="PTHR39453:SF1">
    <property type="entry name" value="PHOSPHATE PROPANOYLTRANSFERASE"/>
    <property type="match status" value="1"/>
</dbReference>
<keyword evidence="5 10" id="KW-0808">Transferase</keyword>